<reference evidence="7 8" key="1">
    <citation type="submission" date="2024-11" db="EMBL/GenBank/DDBJ databases">
        <authorList>
            <person name="Heng Y.C."/>
            <person name="Lim A.C.H."/>
            <person name="Lee J.K.Y."/>
            <person name="Kittelmann S."/>
        </authorList>
    </citation>
    <scope>NUCLEOTIDE SEQUENCE [LARGE SCALE GENOMIC DNA]</scope>
    <source>
        <strain evidence="7 8">WILCCON 0185</strain>
    </source>
</reference>
<organism evidence="7 8">
    <name type="scientific">Candidatus Clostridium stratigraminis</name>
    <dbReference type="NCBI Taxonomy" id="3381661"/>
    <lineage>
        <taxon>Bacteria</taxon>
        <taxon>Bacillati</taxon>
        <taxon>Bacillota</taxon>
        <taxon>Clostridia</taxon>
        <taxon>Eubacteriales</taxon>
        <taxon>Clostridiaceae</taxon>
        <taxon>Clostridium</taxon>
    </lineage>
</organism>
<dbReference type="SUPFAM" id="SSF51395">
    <property type="entry name" value="FMN-linked oxidoreductases"/>
    <property type="match status" value="1"/>
</dbReference>
<dbReference type="EMBL" id="JBJHZZ010000001">
    <property type="protein sequence ID" value="MFL0245459.1"/>
    <property type="molecule type" value="Genomic_DNA"/>
</dbReference>
<evidence type="ECO:0000259" key="6">
    <source>
        <dbReference type="Pfam" id="PF00724"/>
    </source>
</evidence>
<comment type="cofactor">
    <cofactor evidence="1">
        <name>FMN</name>
        <dbReference type="ChEBI" id="CHEBI:58210"/>
    </cofactor>
</comment>
<dbReference type="PANTHER" id="PTHR43303:SF4">
    <property type="entry name" value="NADPH DEHYDROGENASE C23G7.10C-RELATED"/>
    <property type="match status" value="1"/>
</dbReference>
<keyword evidence="3" id="KW-0288">FMN</keyword>
<comment type="caution">
    <text evidence="7">The sequence shown here is derived from an EMBL/GenBank/DDBJ whole genome shotgun (WGS) entry which is preliminary data.</text>
</comment>
<evidence type="ECO:0000256" key="1">
    <source>
        <dbReference type="ARBA" id="ARBA00001917"/>
    </source>
</evidence>
<sequence length="346" mass="38916">MSKLFSEYNLKNMNLKNRIIMAPMCMDSADNYGNVSSWHYHHYVTRAVGGTGLIILEATAVESRGRITDRDLGIWQDSHIKPLKEIVEECKRHGAKMGIQLAHAGRKCEVCEEAIIAPSSIAFNEKYKTPIEMSKDDIKRVISSFKDGARRAREAGFDVIEIHGAHGYLINEFMSGLTNKRTDEYGGSKENRARFLIEVIKAVREEWPMKMPLILRVSAEEYAEGGNKPEDTAEIINFAKKAGIDIINVSSGGVVQAHINTYPGYQIGFAEEIKKHVSLPVIAGGLVTSPLMAEEILQNKRADLVYFGRELLRNPYWPLISAKELQDDVAWPVQYERSKEVRKGGF</sequence>
<dbReference type="Proteomes" id="UP001623591">
    <property type="component" value="Unassembled WGS sequence"/>
</dbReference>
<dbReference type="CDD" id="cd02932">
    <property type="entry name" value="OYE_YqiM_FMN"/>
    <property type="match status" value="1"/>
</dbReference>
<proteinExistence type="predicted"/>
<dbReference type="GO" id="GO:0003959">
    <property type="term" value="F:NADPH dehydrogenase activity"/>
    <property type="evidence" value="ECO:0007669"/>
    <property type="project" value="UniProtKB-EC"/>
</dbReference>
<evidence type="ECO:0000256" key="3">
    <source>
        <dbReference type="ARBA" id="ARBA00022643"/>
    </source>
</evidence>
<protein>
    <submittedName>
        <fullName evidence="7">NADPH dehydrogenase NamA</fullName>
        <ecNumber evidence="7">1.6.99.1</ecNumber>
    </submittedName>
</protein>
<evidence type="ECO:0000313" key="7">
    <source>
        <dbReference type="EMBL" id="MFL0245459.1"/>
    </source>
</evidence>
<gene>
    <name evidence="7" type="primary">namA</name>
    <name evidence="7" type="ORF">ACJDUG_00530</name>
</gene>
<evidence type="ECO:0000256" key="5">
    <source>
        <dbReference type="ARBA" id="ARBA00023002"/>
    </source>
</evidence>
<dbReference type="NCBIfam" id="NF010047">
    <property type="entry name" value="PRK13523.1"/>
    <property type="match status" value="1"/>
</dbReference>
<keyword evidence="8" id="KW-1185">Reference proteome</keyword>
<dbReference type="RefSeq" id="WP_406767923.1">
    <property type="nucleotide sequence ID" value="NZ_JBJHZZ010000001.1"/>
</dbReference>
<dbReference type="InterPro" id="IPR001155">
    <property type="entry name" value="OxRdtase_FMN_N"/>
</dbReference>
<dbReference type="Pfam" id="PF00724">
    <property type="entry name" value="Oxidored_FMN"/>
    <property type="match status" value="1"/>
</dbReference>
<dbReference type="PANTHER" id="PTHR43303">
    <property type="entry name" value="NADPH DEHYDROGENASE C23G7.10C-RELATED"/>
    <property type="match status" value="1"/>
</dbReference>
<keyword evidence="5 7" id="KW-0560">Oxidoreductase</keyword>
<keyword evidence="4" id="KW-0521">NADP</keyword>
<dbReference type="InterPro" id="IPR013785">
    <property type="entry name" value="Aldolase_TIM"/>
</dbReference>
<feature type="domain" description="NADH:flavin oxidoreductase/NADH oxidase N-terminal" evidence="6">
    <location>
        <begin position="3"/>
        <end position="325"/>
    </location>
</feature>
<dbReference type="EC" id="1.6.99.1" evidence="7"/>
<name>A0ABW8T2X3_9CLOT</name>
<evidence type="ECO:0000256" key="4">
    <source>
        <dbReference type="ARBA" id="ARBA00022857"/>
    </source>
</evidence>
<dbReference type="Gene3D" id="3.20.20.70">
    <property type="entry name" value="Aldolase class I"/>
    <property type="match status" value="1"/>
</dbReference>
<evidence type="ECO:0000313" key="8">
    <source>
        <dbReference type="Proteomes" id="UP001623591"/>
    </source>
</evidence>
<keyword evidence="2" id="KW-0285">Flavoprotein</keyword>
<evidence type="ECO:0000256" key="2">
    <source>
        <dbReference type="ARBA" id="ARBA00022630"/>
    </source>
</evidence>
<dbReference type="InterPro" id="IPR044152">
    <property type="entry name" value="YqjM-like"/>
</dbReference>
<accession>A0ABW8T2X3</accession>